<keyword evidence="3" id="KW-1185">Reference proteome</keyword>
<feature type="transmembrane region" description="Helical" evidence="1">
    <location>
        <begin position="61"/>
        <end position="81"/>
    </location>
</feature>
<organism evidence="2 3">
    <name type="scientific">Bythopirellula goksoeyrii</name>
    <dbReference type="NCBI Taxonomy" id="1400387"/>
    <lineage>
        <taxon>Bacteria</taxon>
        <taxon>Pseudomonadati</taxon>
        <taxon>Planctomycetota</taxon>
        <taxon>Planctomycetia</taxon>
        <taxon>Pirellulales</taxon>
        <taxon>Lacipirellulaceae</taxon>
        <taxon>Bythopirellula</taxon>
    </lineage>
</organism>
<evidence type="ECO:0000313" key="2">
    <source>
        <dbReference type="EMBL" id="QEG33024.1"/>
    </source>
</evidence>
<dbReference type="Proteomes" id="UP000323917">
    <property type="component" value="Chromosome"/>
</dbReference>
<dbReference type="Pfam" id="PF13630">
    <property type="entry name" value="SdpI"/>
    <property type="match status" value="1"/>
</dbReference>
<dbReference type="AlphaFoldDB" id="A0A5B9Q236"/>
<dbReference type="EMBL" id="CP042913">
    <property type="protein sequence ID" value="QEG33024.1"/>
    <property type="molecule type" value="Genomic_DNA"/>
</dbReference>
<sequence>MQQVDPATAILFVYLVVGGVLVVLGVPLYFGKVPPNRVYGFRTRSTLADSQKWFAVNRVTGGWMVLIGTAVAGVATWVARLGFGVQQAALTDLVVFAVGMGAMMVHSTLVLWRK</sequence>
<evidence type="ECO:0000256" key="1">
    <source>
        <dbReference type="SAM" id="Phobius"/>
    </source>
</evidence>
<keyword evidence="1" id="KW-1133">Transmembrane helix</keyword>
<keyword evidence="1" id="KW-0812">Transmembrane</keyword>
<feature type="transmembrane region" description="Helical" evidence="1">
    <location>
        <begin position="7"/>
        <end position="30"/>
    </location>
</feature>
<protein>
    <recommendedName>
        <fullName evidence="4">SdpI/YhfL protein family protein</fullName>
    </recommendedName>
</protein>
<name>A0A5B9Q236_9BACT</name>
<evidence type="ECO:0000313" key="3">
    <source>
        <dbReference type="Proteomes" id="UP000323917"/>
    </source>
</evidence>
<evidence type="ECO:0008006" key="4">
    <source>
        <dbReference type="Google" id="ProtNLM"/>
    </source>
</evidence>
<dbReference type="KEGG" id="bgok:Pr1d_02850"/>
<gene>
    <name evidence="2" type="ORF">Pr1d_02850</name>
</gene>
<reference evidence="2 3" key="1">
    <citation type="submission" date="2019-08" db="EMBL/GenBank/DDBJ databases">
        <title>Deep-cultivation of Planctomycetes and their phenomic and genomic characterization uncovers novel biology.</title>
        <authorList>
            <person name="Wiegand S."/>
            <person name="Jogler M."/>
            <person name="Boedeker C."/>
            <person name="Pinto D."/>
            <person name="Vollmers J."/>
            <person name="Rivas-Marin E."/>
            <person name="Kohn T."/>
            <person name="Peeters S.H."/>
            <person name="Heuer A."/>
            <person name="Rast P."/>
            <person name="Oberbeckmann S."/>
            <person name="Bunk B."/>
            <person name="Jeske O."/>
            <person name="Meyerdierks A."/>
            <person name="Storesund J.E."/>
            <person name="Kallscheuer N."/>
            <person name="Luecker S."/>
            <person name="Lage O.M."/>
            <person name="Pohl T."/>
            <person name="Merkel B.J."/>
            <person name="Hornburger P."/>
            <person name="Mueller R.-W."/>
            <person name="Bruemmer F."/>
            <person name="Labrenz M."/>
            <person name="Spormann A.M."/>
            <person name="Op den Camp H."/>
            <person name="Overmann J."/>
            <person name="Amann R."/>
            <person name="Jetten M.S.M."/>
            <person name="Mascher T."/>
            <person name="Medema M.H."/>
            <person name="Devos D.P."/>
            <person name="Kaster A.-K."/>
            <person name="Ovreas L."/>
            <person name="Rohde M."/>
            <person name="Galperin M.Y."/>
            <person name="Jogler C."/>
        </authorList>
    </citation>
    <scope>NUCLEOTIDE SEQUENCE [LARGE SCALE GENOMIC DNA]</scope>
    <source>
        <strain evidence="2 3">Pr1d</strain>
    </source>
</reference>
<feature type="transmembrane region" description="Helical" evidence="1">
    <location>
        <begin position="93"/>
        <end position="112"/>
    </location>
</feature>
<proteinExistence type="predicted"/>
<dbReference type="InterPro" id="IPR025962">
    <property type="entry name" value="SdpI/YhfL"/>
</dbReference>
<accession>A0A5B9Q236</accession>
<keyword evidence="1" id="KW-0472">Membrane</keyword>
<dbReference type="OrthoDB" id="34574at2"/>
<dbReference type="RefSeq" id="WP_148071834.1">
    <property type="nucleotide sequence ID" value="NZ_CP042913.1"/>
</dbReference>